<dbReference type="PANTHER" id="PTHR32278:SF2">
    <property type="entry name" value="PROTEIN PHLOEM PROTEIN 2-LIKE A9"/>
    <property type="match status" value="1"/>
</dbReference>
<dbReference type="KEGG" id="dzi:111318653"/>
<evidence type="ECO:0000313" key="2">
    <source>
        <dbReference type="RefSeq" id="XP_022777263.1"/>
    </source>
</evidence>
<proteinExistence type="predicted"/>
<evidence type="ECO:0000313" key="1">
    <source>
        <dbReference type="Proteomes" id="UP000515121"/>
    </source>
</evidence>
<dbReference type="InterPro" id="IPR025886">
    <property type="entry name" value="PP2-like"/>
</dbReference>
<dbReference type="PANTHER" id="PTHR32278">
    <property type="entry name" value="F-BOX DOMAIN-CONTAINING PROTEIN"/>
    <property type="match status" value="1"/>
</dbReference>
<reference evidence="2" key="1">
    <citation type="submission" date="2025-08" db="UniProtKB">
        <authorList>
            <consortium name="RefSeq"/>
        </authorList>
    </citation>
    <scope>IDENTIFICATION</scope>
    <source>
        <tissue evidence="2">Fruit stalk</tissue>
    </source>
</reference>
<dbReference type="Pfam" id="PF14299">
    <property type="entry name" value="PP2"/>
    <property type="match status" value="1"/>
</dbReference>
<gene>
    <name evidence="2" type="primary">LOC111318653</name>
</gene>
<keyword evidence="1" id="KW-1185">Reference proteome</keyword>
<dbReference type="RefSeq" id="XP_022777263.1">
    <property type="nucleotide sequence ID" value="XM_022921528.1"/>
</dbReference>
<dbReference type="AlphaFoldDB" id="A0A6P6BJN0"/>
<protein>
    <submittedName>
        <fullName evidence="2">Protein PHLOEM PROTEIN 2-LIKE A9</fullName>
    </submittedName>
</protein>
<sequence length="176" mass="19947">MASKPHHDADKDAISEIQDGIVLKPRGFNIVWGNDSRYWRVPPQSSRPIDSDEFAELVQVSWLELTGSVQLKPSTTYQITFKLSFKEDAFGWNGSPVFLMAKVGKKGKYKWKRLNELEMQLPKEPTDIPANDDPFVVDVPGNQPDTMLFFGLYEVWGGKWKGGLRVHGAIVKQLVK</sequence>
<dbReference type="GeneID" id="111318653"/>
<name>A0A6P6BJN0_DURZI</name>
<dbReference type="Proteomes" id="UP000515121">
    <property type="component" value="Unplaced"/>
</dbReference>
<accession>A0A6P6BJN0</accession>
<dbReference type="OrthoDB" id="2107747at2759"/>
<organism evidence="1 2">
    <name type="scientific">Durio zibethinus</name>
    <name type="common">Durian</name>
    <dbReference type="NCBI Taxonomy" id="66656"/>
    <lineage>
        <taxon>Eukaryota</taxon>
        <taxon>Viridiplantae</taxon>
        <taxon>Streptophyta</taxon>
        <taxon>Embryophyta</taxon>
        <taxon>Tracheophyta</taxon>
        <taxon>Spermatophyta</taxon>
        <taxon>Magnoliopsida</taxon>
        <taxon>eudicotyledons</taxon>
        <taxon>Gunneridae</taxon>
        <taxon>Pentapetalae</taxon>
        <taxon>rosids</taxon>
        <taxon>malvids</taxon>
        <taxon>Malvales</taxon>
        <taxon>Malvaceae</taxon>
        <taxon>Helicteroideae</taxon>
        <taxon>Durio</taxon>
    </lineage>
</organism>